<dbReference type="Gene3D" id="1.20.81.30">
    <property type="entry name" value="Type II secretion system (T2SS), domain F"/>
    <property type="match status" value="1"/>
</dbReference>
<comment type="subcellular location">
    <subcellularLocation>
        <location evidence="1">Cell membrane</location>
        <topology evidence="1">Multi-pass membrane protein</topology>
    </subcellularLocation>
</comment>
<dbReference type="InterPro" id="IPR042094">
    <property type="entry name" value="T2SS_GspF_sf"/>
</dbReference>
<evidence type="ECO:0000256" key="5">
    <source>
        <dbReference type="ARBA" id="ARBA00023136"/>
    </source>
</evidence>
<dbReference type="PANTHER" id="PTHR35007">
    <property type="entry name" value="INTEGRAL MEMBRANE PROTEIN-RELATED"/>
    <property type="match status" value="1"/>
</dbReference>
<feature type="transmembrane region" description="Helical" evidence="6">
    <location>
        <begin position="253"/>
        <end position="274"/>
    </location>
</feature>
<keyword evidence="5 6" id="KW-0472">Membrane</keyword>
<comment type="caution">
    <text evidence="8">The sequence shown here is derived from an EMBL/GenBank/DDBJ whole genome shotgun (WGS) entry which is preliminary data.</text>
</comment>
<keyword evidence="2" id="KW-1003">Cell membrane</keyword>
<reference evidence="8 9" key="1">
    <citation type="journal article" date="2014" name="Genome Announc.">
        <title>Draft Genome Sequence of Advenella kashmirensis Strain W13003, a Polycyclic Aromatic Hydrocarbon-Degrading Bacterium.</title>
        <authorList>
            <person name="Wang X."/>
            <person name="Jin D."/>
            <person name="Zhou L."/>
            <person name="Wu L."/>
            <person name="An W."/>
            <person name="Zhao L."/>
        </authorList>
    </citation>
    <scope>NUCLEOTIDE SEQUENCE [LARGE SCALE GENOMIC DNA]</scope>
    <source>
        <strain evidence="8 9">W13003</strain>
    </source>
</reference>
<evidence type="ECO:0000256" key="1">
    <source>
        <dbReference type="ARBA" id="ARBA00004651"/>
    </source>
</evidence>
<feature type="domain" description="Type II secretion system protein GspF" evidence="7">
    <location>
        <begin position="115"/>
        <end position="238"/>
    </location>
</feature>
<evidence type="ECO:0000313" key="9">
    <source>
        <dbReference type="Proteomes" id="UP000018733"/>
    </source>
</evidence>
<evidence type="ECO:0000256" key="3">
    <source>
        <dbReference type="ARBA" id="ARBA00022692"/>
    </source>
</evidence>
<gene>
    <name evidence="8" type="ORF">W822_16475</name>
</gene>
<protein>
    <submittedName>
        <fullName evidence="8">Type II secretion system protein</fullName>
    </submittedName>
</protein>
<feature type="transmembrane region" description="Helical" evidence="6">
    <location>
        <begin position="76"/>
        <end position="95"/>
    </location>
</feature>
<dbReference type="InterPro" id="IPR018076">
    <property type="entry name" value="T2SS_GspF_dom"/>
</dbReference>
<dbReference type="eggNOG" id="COG4965">
    <property type="taxonomic scope" value="Bacteria"/>
</dbReference>
<dbReference type="PATRIC" id="fig|1424334.3.peg.3308"/>
<dbReference type="PANTHER" id="PTHR35007:SF1">
    <property type="entry name" value="PILUS ASSEMBLY PROTEIN"/>
    <property type="match status" value="1"/>
</dbReference>
<dbReference type="Proteomes" id="UP000018733">
    <property type="component" value="Unassembled WGS sequence"/>
</dbReference>
<dbReference type="HOGENOM" id="CLU_064305_2_0_4"/>
<keyword evidence="9" id="KW-1185">Reference proteome</keyword>
<proteinExistence type="predicted"/>
<sequence length="281" mass="31464">MIWVALICIMIFIALVFVLLQRVFGKMLKDREMRIKTETTQRLQDFFVFIDPSALWSGHIVLSFLLALAVWAISGLWWLAGMVGVLVFLLPNRLVHRMRQRRLAQFDRQLPDMLLALAAALRAGAGVHAALARVTAEAVPPLSQEFALMQRQQRLGVPFEQSLDHLLLRMPSEASGLFVSALKIASQSGGNLAEALERIATTLQSRLQIQDRIRSLTSQGKMQAWVMAGLPLVLMLVLNALDPAAMAMMWHHPAGWLVLGLILFLETLGLWFILKIVNIDV</sequence>
<dbReference type="GO" id="GO:0005886">
    <property type="term" value="C:plasma membrane"/>
    <property type="evidence" value="ECO:0007669"/>
    <property type="project" value="UniProtKB-SubCell"/>
</dbReference>
<dbReference type="OrthoDB" id="597333at2"/>
<keyword evidence="3 6" id="KW-0812">Transmembrane</keyword>
<dbReference type="Pfam" id="PF00482">
    <property type="entry name" value="T2SSF"/>
    <property type="match status" value="1"/>
</dbReference>
<evidence type="ECO:0000256" key="2">
    <source>
        <dbReference type="ARBA" id="ARBA00022475"/>
    </source>
</evidence>
<evidence type="ECO:0000259" key="7">
    <source>
        <dbReference type="Pfam" id="PF00482"/>
    </source>
</evidence>
<evidence type="ECO:0000256" key="4">
    <source>
        <dbReference type="ARBA" id="ARBA00022989"/>
    </source>
</evidence>
<accession>V8QRN1</accession>
<feature type="transmembrane region" description="Helical" evidence="6">
    <location>
        <begin position="6"/>
        <end position="25"/>
    </location>
</feature>
<feature type="transmembrane region" description="Helical" evidence="6">
    <location>
        <begin position="222"/>
        <end position="241"/>
    </location>
</feature>
<evidence type="ECO:0000313" key="8">
    <source>
        <dbReference type="EMBL" id="ETF02297.1"/>
    </source>
</evidence>
<dbReference type="STRING" id="1424334.W822_16475"/>
<name>V8QRN1_9BURK</name>
<dbReference type="EMBL" id="AYXT01000010">
    <property type="protein sequence ID" value="ETF02297.1"/>
    <property type="molecule type" value="Genomic_DNA"/>
</dbReference>
<evidence type="ECO:0000256" key="6">
    <source>
        <dbReference type="SAM" id="Phobius"/>
    </source>
</evidence>
<keyword evidence="4 6" id="KW-1133">Transmembrane helix</keyword>
<dbReference type="AlphaFoldDB" id="V8QRN1"/>
<organism evidence="8 9">
    <name type="scientific">Advenella kashmirensis W13003</name>
    <dbReference type="NCBI Taxonomy" id="1424334"/>
    <lineage>
        <taxon>Bacteria</taxon>
        <taxon>Pseudomonadati</taxon>
        <taxon>Pseudomonadota</taxon>
        <taxon>Betaproteobacteria</taxon>
        <taxon>Burkholderiales</taxon>
        <taxon>Alcaligenaceae</taxon>
    </lineage>
</organism>